<gene>
    <name evidence="1" type="ORF">WMO24_10585</name>
</gene>
<reference evidence="1 2" key="1">
    <citation type="submission" date="2024-03" db="EMBL/GenBank/DDBJ databases">
        <title>Human intestinal bacterial collection.</title>
        <authorList>
            <person name="Pauvert C."/>
            <person name="Hitch T.C.A."/>
            <person name="Clavel T."/>
        </authorList>
    </citation>
    <scope>NUCLEOTIDE SEQUENCE [LARGE SCALE GENOMIC DNA]</scope>
    <source>
        <strain evidence="1 2">CLA-JM-H11</strain>
    </source>
</reference>
<sequence length="77" mass="9309">MKNVQIPYELFVALVEYHLAYDDDCAEEIRQGLEEKLDALVRHELYAKYKTAPTEEEREQARQQYLDKRGVFPDFRW</sequence>
<keyword evidence="2" id="KW-1185">Reference proteome</keyword>
<organism evidence="1 2">
    <name type="scientific">Ruthenibacterium intestinale</name>
    <dbReference type="NCBI Taxonomy" id="3133163"/>
    <lineage>
        <taxon>Bacteria</taxon>
        <taxon>Bacillati</taxon>
        <taxon>Bacillota</taxon>
        <taxon>Clostridia</taxon>
        <taxon>Eubacteriales</taxon>
        <taxon>Oscillospiraceae</taxon>
        <taxon>Ruthenibacterium</taxon>
    </lineage>
</organism>
<accession>A0ABV1GGU3</accession>
<protein>
    <submittedName>
        <fullName evidence="1">Complexin-2</fullName>
    </submittedName>
</protein>
<dbReference type="RefSeq" id="WP_349216413.1">
    <property type="nucleotide sequence ID" value="NZ_JBBMFA010000098.1"/>
</dbReference>
<evidence type="ECO:0000313" key="2">
    <source>
        <dbReference type="Proteomes" id="UP001477672"/>
    </source>
</evidence>
<proteinExistence type="predicted"/>
<name>A0ABV1GGU3_9FIRM</name>
<dbReference type="EMBL" id="JBBMFA010000098">
    <property type="protein sequence ID" value="MEQ2520868.1"/>
    <property type="molecule type" value="Genomic_DNA"/>
</dbReference>
<evidence type="ECO:0000313" key="1">
    <source>
        <dbReference type="EMBL" id="MEQ2520868.1"/>
    </source>
</evidence>
<dbReference type="Proteomes" id="UP001477672">
    <property type="component" value="Unassembled WGS sequence"/>
</dbReference>
<comment type="caution">
    <text evidence="1">The sequence shown here is derived from an EMBL/GenBank/DDBJ whole genome shotgun (WGS) entry which is preliminary data.</text>
</comment>